<dbReference type="Gene3D" id="3.40.50.1820">
    <property type="entry name" value="alpha/beta hydrolase"/>
    <property type="match status" value="2"/>
</dbReference>
<organism evidence="5 6">
    <name type="scientific">Syphacia muris</name>
    <dbReference type="NCBI Taxonomy" id="451379"/>
    <lineage>
        <taxon>Eukaryota</taxon>
        <taxon>Metazoa</taxon>
        <taxon>Ecdysozoa</taxon>
        <taxon>Nematoda</taxon>
        <taxon>Chromadorea</taxon>
        <taxon>Rhabditida</taxon>
        <taxon>Spirurina</taxon>
        <taxon>Oxyuridomorpha</taxon>
        <taxon>Oxyuroidea</taxon>
        <taxon>Oxyuridae</taxon>
        <taxon>Syphacia</taxon>
    </lineage>
</organism>
<dbReference type="InterPro" id="IPR002018">
    <property type="entry name" value="CarbesteraseB"/>
</dbReference>
<accession>A0A0N5AVS4</accession>
<dbReference type="PROSITE" id="PS00941">
    <property type="entry name" value="CARBOXYLESTERASE_B_2"/>
    <property type="match status" value="1"/>
</dbReference>
<dbReference type="PANTHER" id="PTHR43903">
    <property type="entry name" value="NEUROLIGIN"/>
    <property type="match status" value="1"/>
</dbReference>
<dbReference type="SUPFAM" id="SSF53474">
    <property type="entry name" value="alpha/beta-Hydrolases"/>
    <property type="match status" value="1"/>
</dbReference>
<name>A0A0N5AVS4_9BILA</name>
<keyword evidence="2" id="KW-0732">Signal</keyword>
<dbReference type="Proteomes" id="UP000046393">
    <property type="component" value="Unplaced"/>
</dbReference>
<evidence type="ECO:0000256" key="2">
    <source>
        <dbReference type="ARBA" id="ARBA00022729"/>
    </source>
</evidence>
<dbReference type="InterPro" id="IPR029058">
    <property type="entry name" value="AB_hydrolase_fold"/>
</dbReference>
<feature type="transmembrane region" description="Helical" evidence="3">
    <location>
        <begin position="482"/>
        <end position="506"/>
    </location>
</feature>
<keyword evidence="5" id="KW-1185">Reference proteome</keyword>
<dbReference type="InterPro" id="IPR019819">
    <property type="entry name" value="Carboxylesterase_B_CS"/>
</dbReference>
<dbReference type="AlphaFoldDB" id="A0A0N5AVS4"/>
<feature type="domain" description="Carboxylesterase type B" evidence="4">
    <location>
        <begin position="114"/>
        <end position="292"/>
    </location>
</feature>
<dbReference type="WBParaSite" id="SMUV_0000900101-mRNA-1">
    <property type="protein sequence ID" value="SMUV_0000900101-mRNA-1"/>
    <property type="gene ID" value="SMUV_0000900101"/>
</dbReference>
<dbReference type="Pfam" id="PF00135">
    <property type="entry name" value="COesterase"/>
    <property type="match status" value="1"/>
</dbReference>
<feature type="transmembrane region" description="Helical" evidence="3">
    <location>
        <begin position="12"/>
        <end position="31"/>
    </location>
</feature>
<evidence type="ECO:0000259" key="4">
    <source>
        <dbReference type="Pfam" id="PF00135"/>
    </source>
</evidence>
<comment type="similarity">
    <text evidence="1">Belongs to the type-B carboxylesterase/lipase family.</text>
</comment>
<evidence type="ECO:0000313" key="5">
    <source>
        <dbReference type="Proteomes" id="UP000046393"/>
    </source>
</evidence>
<dbReference type="InterPro" id="IPR051093">
    <property type="entry name" value="Neuroligin/BSAL"/>
</dbReference>
<dbReference type="STRING" id="451379.A0A0N5AVS4"/>
<protein>
    <submittedName>
        <fullName evidence="6">COesterase domain-containing protein</fullName>
    </submittedName>
</protein>
<reference evidence="6" key="1">
    <citation type="submission" date="2017-02" db="UniProtKB">
        <authorList>
            <consortium name="WormBaseParasite"/>
        </authorList>
    </citation>
    <scope>IDENTIFICATION</scope>
</reference>
<keyword evidence="3" id="KW-0472">Membrane</keyword>
<proteinExistence type="inferred from homology"/>
<evidence type="ECO:0000256" key="3">
    <source>
        <dbReference type="SAM" id="Phobius"/>
    </source>
</evidence>
<keyword evidence="3" id="KW-1133">Transmembrane helix</keyword>
<evidence type="ECO:0000256" key="1">
    <source>
        <dbReference type="ARBA" id="ARBA00005964"/>
    </source>
</evidence>
<keyword evidence="3" id="KW-0812">Transmembrane</keyword>
<evidence type="ECO:0000313" key="6">
    <source>
        <dbReference type="WBParaSite" id="SMUV_0000900101-mRNA-1"/>
    </source>
</evidence>
<sequence>MNRCNIFPVIRWVIIVFIIVERFALVCYGQLQQAPEPTRSRGFWNPFETTTTEPRRVGELRSDEVIVRLSIGNIVGKKTIIFNVPWTLQQDPLDITPHDRSHFDPDPLPLHNNVTISAFLGVPYAEPPLGQRRFKSPQLLTQLPGKDPFYAFDNPPACAQNVESRPRMHINDPYPYRVSEDCLYLNIYTPDTSTVSGMKFSVIVFFHGGNFQTGSINDWPGHVLASRGLVVVTVNYRLGPFGFMSLGDSETGNYGIQDQRAALRFVRDHISSFGGDPQAVTIVGHDAGAFVTDAYYVAPITLSAHLHSAAGSRTFFYVNNYRFDSGNTSFLPNWIGLNIINIFLTPAALDVGHECDLYLLFGFPFMPNDLLPTHFKDVKWSNKDRNASQLFTTIFRQFANNQNPNFPHDGTWGALEPRAHWYLNFNYTHWSEMRVPGKLLRDFRWKESAFWNEYIPSLVQFMTTTFSPIDEKLRLEVVAYQISIGIIGCILMLVVVLACAFAYLFFERRPRLQAEFDHKRLISDRQKREMGMKLSSL</sequence>